<keyword evidence="7" id="KW-0862">Zinc</keyword>
<dbReference type="InterPro" id="IPR047153">
    <property type="entry name" value="TRIM45/56/19-like"/>
</dbReference>
<evidence type="ECO:0000256" key="5">
    <source>
        <dbReference type="ARBA" id="ARBA00022723"/>
    </source>
</evidence>
<accession>A0A6P8PAS4</accession>
<reference evidence="12" key="1">
    <citation type="submission" date="2025-08" db="UniProtKB">
        <authorList>
            <consortium name="RefSeq"/>
        </authorList>
    </citation>
    <scope>IDENTIFICATION</scope>
</reference>
<dbReference type="GO" id="GO:0061630">
    <property type="term" value="F:ubiquitin protein ligase activity"/>
    <property type="evidence" value="ECO:0007669"/>
    <property type="project" value="UniProtKB-EC"/>
</dbReference>
<dbReference type="PROSITE" id="PS50119">
    <property type="entry name" value="ZF_BBOX"/>
    <property type="match status" value="1"/>
</dbReference>
<dbReference type="Gene3D" id="2.120.10.30">
    <property type="entry name" value="TolB, C-terminal domain"/>
    <property type="match status" value="1"/>
</dbReference>
<comment type="catalytic activity">
    <reaction evidence="1">
        <text>S-ubiquitinyl-[E2 ubiquitin-conjugating enzyme]-L-cysteine + [acceptor protein]-L-lysine = [E2 ubiquitin-conjugating enzyme]-L-cysteine + N(6)-ubiquitinyl-[acceptor protein]-L-lysine.</text>
        <dbReference type="EC" id="2.3.2.27"/>
    </reaction>
</comment>
<keyword evidence="4" id="KW-0597">Phosphoprotein</keyword>
<dbReference type="SUPFAM" id="SSF57850">
    <property type="entry name" value="RING/U-box"/>
    <property type="match status" value="1"/>
</dbReference>
<dbReference type="GO" id="GO:0008270">
    <property type="term" value="F:zinc ion binding"/>
    <property type="evidence" value="ECO:0007669"/>
    <property type="project" value="UniProtKB-KW"/>
</dbReference>
<dbReference type="FunCoup" id="A0A6P8PAS4">
    <property type="interactions" value="572"/>
</dbReference>
<evidence type="ECO:0000256" key="7">
    <source>
        <dbReference type="ARBA" id="ARBA00022833"/>
    </source>
</evidence>
<proteinExistence type="inferred from homology"/>
<dbReference type="Proteomes" id="UP000515159">
    <property type="component" value="Chromosome 16"/>
</dbReference>
<evidence type="ECO:0000259" key="10">
    <source>
        <dbReference type="PROSITE" id="PS50119"/>
    </source>
</evidence>
<dbReference type="InterPro" id="IPR001841">
    <property type="entry name" value="Znf_RING"/>
</dbReference>
<dbReference type="AlphaFoldDB" id="A0A6P8PAS4"/>
<dbReference type="SUPFAM" id="SSF57845">
    <property type="entry name" value="B-box zinc-binding domain"/>
    <property type="match status" value="1"/>
</dbReference>
<dbReference type="GO" id="GO:0005654">
    <property type="term" value="C:nucleoplasm"/>
    <property type="evidence" value="ECO:0007669"/>
    <property type="project" value="TreeGrafter"/>
</dbReference>
<dbReference type="InterPro" id="IPR011042">
    <property type="entry name" value="6-blade_b-propeller_TolB-like"/>
</dbReference>
<organism evidence="11 12">
    <name type="scientific">Geotrypetes seraphini</name>
    <name type="common">Gaboon caecilian</name>
    <name type="synonym">Caecilia seraphini</name>
    <dbReference type="NCBI Taxonomy" id="260995"/>
    <lineage>
        <taxon>Eukaryota</taxon>
        <taxon>Metazoa</taxon>
        <taxon>Chordata</taxon>
        <taxon>Craniata</taxon>
        <taxon>Vertebrata</taxon>
        <taxon>Euteleostomi</taxon>
        <taxon>Amphibia</taxon>
        <taxon>Gymnophiona</taxon>
        <taxon>Geotrypetes</taxon>
    </lineage>
</organism>
<dbReference type="Pfam" id="PF00643">
    <property type="entry name" value="zf-B_box"/>
    <property type="match status" value="1"/>
</dbReference>
<dbReference type="OrthoDB" id="264520at2759"/>
<feature type="domain" description="B box-type" evidence="10">
    <location>
        <begin position="155"/>
        <end position="196"/>
    </location>
</feature>
<dbReference type="PANTHER" id="PTHR25462:SF299">
    <property type="entry name" value="E3 UBIQUITIN-PROTEIN LIGASE TRIM56"/>
    <property type="match status" value="1"/>
</dbReference>
<dbReference type="SMART" id="SM00336">
    <property type="entry name" value="BBOX"/>
    <property type="match status" value="2"/>
</dbReference>
<dbReference type="Pfam" id="PF13445">
    <property type="entry name" value="zf-RING_UBOX"/>
    <property type="match status" value="1"/>
</dbReference>
<dbReference type="InParanoid" id="A0A6P8PAS4"/>
<dbReference type="InterPro" id="IPR027370">
    <property type="entry name" value="Znf-RING_euk"/>
</dbReference>
<dbReference type="GO" id="GO:0060340">
    <property type="term" value="P:positive regulation of type I interferon-mediated signaling pathway"/>
    <property type="evidence" value="ECO:0007669"/>
    <property type="project" value="TreeGrafter"/>
</dbReference>
<evidence type="ECO:0000256" key="8">
    <source>
        <dbReference type="PROSITE-ProRule" id="PRU00024"/>
    </source>
</evidence>
<dbReference type="SUPFAM" id="SSF75011">
    <property type="entry name" value="3-carboxy-cis,cis-mucoante lactonizing enzyme"/>
    <property type="match status" value="1"/>
</dbReference>
<dbReference type="RefSeq" id="XP_033780879.1">
    <property type="nucleotide sequence ID" value="XM_033924988.1"/>
</dbReference>
<dbReference type="PROSITE" id="PS50089">
    <property type="entry name" value="ZF_RING_2"/>
    <property type="match status" value="1"/>
</dbReference>
<keyword evidence="5" id="KW-0479">Metal-binding</keyword>
<evidence type="ECO:0000256" key="1">
    <source>
        <dbReference type="ARBA" id="ARBA00000900"/>
    </source>
</evidence>
<evidence type="ECO:0000256" key="6">
    <source>
        <dbReference type="ARBA" id="ARBA00022771"/>
    </source>
</evidence>
<keyword evidence="11" id="KW-1185">Reference proteome</keyword>
<dbReference type="EC" id="2.3.2.27" evidence="3"/>
<evidence type="ECO:0000256" key="3">
    <source>
        <dbReference type="ARBA" id="ARBA00012483"/>
    </source>
</evidence>
<dbReference type="PANTHER" id="PTHR25462">
    <property type="entry name" value="BONUS, ISOFORM C-RELATED"/>
    <property type="match status" value="1"/>
</dbReference>
<keyword evidence="6 8" id="KW-0863">Zinc-finger</keyword>
<dbReference type="PROSITE" id="PS00518">
    <property type="entry name" value="ZF_RING_1"/>
    <property type="match status" value="1"/>
</dbReference>
<dbReference type="SMART" id="SM00184">
    <property type="entry name" value="RING"/>
    <property type="match status" value="1"/>
</dbReference>
<feature type="domain" description="RING-type" evidence="9">
    <location>
        <begin position="19"/>
        <end position="58"/>
    </location>
</feature>
<protein>
    <recommendedName>
        <fullName evidence="3">RING-type E3 ubiquitin transferase</fullName>
        <ecNumber evidence="3">2.3.2.27</ecNumber>
    </recommendedName>
</protein>
<dbReference type="GO" id="GO:0045087">
    <property type="term" value="P:innate immune response"/>
    <property type="evidence" value="ECO:0007669"/>
    <property type="project" value="TreeGrafter"/>
</dbReference>
<sequence length="653" mass="74206">MASGGSSLSDALTKDFLTCKICLEQYTKPKILSCLHTYCEACLEELIANNQLRCPECREEITLPEAVRSLKTNFFINSLLDLIHSTSESDFTCMLCPLVNKESSQKAVSRCLDCSDNMCHTCASGHKYSRLTYDHQVITIHDYVAGKYDEEIRLRQAVKCQIHQGEHLRFLCTQCANLICRECRVTQHLHHTCLSLSEAAESRKPVIKGLLEGVERHIKLISNEKLAMEEFLQQLQFQKTCIKKLMEDATFMVLEQLRSEKQNVLEKLDHFMKDHKKTCDLLRSDLDFQEQVAKSTMMFADKVLSLGKETEILSLEKMITERLRMVQNFQWKPVQASYPELFISAALQSCSNMFQLSIKSREVQRPHMQEGDGLCPSDPDQKDHVSGLPINAPLERKPSFFCSFRARAPKDTKKPKITGICPFGFEEILVADEENQSLKKFSLDGDYRGSIPVHENRAPCGIVVLKNKIIYSVGSVLYLVDDQGTLIWKKTLPDTQASHAMTTAGDDHFAIATSGYVDIYNLQGEKMKRIYPNGECKWTLVFLTTNQKGHFVASDWYKKSVVVFDTNGRILCWCEEQGLEARKPGAISTDSRGNIYITVHELNKINKYSSEGKFLGEFLTSTNGIERPRVSAILNDNYFTVALNNGNIHVFKF</sequence>
<dbReference type="GeneID" id="117350607"/>
<comment type="similarity">
    <text evidence="2">Belongs to the TRIM/RBCC family.</text>
</comment>
<dbReference type="KEGG" id="gsh:117350607"/>
<name>A0A6P8PAS4_GEOSA</name>
<dbReference type="CTD" id="81844"/>
<gene>
    <name evidence="12" type="primary">TRIM56</name>
</gene>
<evidence type="ECO:0000313" key="12">
    <source>
        <dbReference type="RefSeq" id="XP_033780879.1"/>
    </source>
</evidence>
<dbReference type="InterPro" id="IPR017907">
    <property type="entry name" value="Znf_RING_CS"/>
</dbReference>
<evidence type="ECO:0000256" key="4">
    <source>
        <dbReference type="ARBA" id="ARBA00022553"/>
    </source>
</evidence>
<dbReference type="Gene3D" id="3.30.40.10">
    <property type="entry name" value="Zinc/RING finger domain, C3HC4 (zinc finger)"/>
    <property type="match status" value="1"/>
</dbReference>
<dbReference type="InterPro" id="IPR013083">
    <property type="entry name" value="Znf_RING/FYVE/PHD"/>
</dbReference>
<evidence type="ECO:0000313" key="11">
    <source>
        <dbReference type="Proteomes" id="UP000515159"/>
    </source>
</evidence>
<dbReference type="Gene3D" id="3.30.160.60">
    <property type="entry name" value="Classic Zinc Finger"/>
    <property type="match status" value="1"/>
</dbReference>
<evidence type="ECO:0000259" key="9">
    <source>
        <dbReference type="PROSITE" id="PS50089"/>
    </source>
</evidence>
<dbReference type="FunFam" id="3.30.160.60:FF:001287">
    <property type="entry name" value="E3 ubiquitin-protein ligase TRIM56"/>
    <property type="match status" value="1"/>
</dbReference>
<evidence type="ECO:0000256" key="2">
    <source>
        <dbReference type="ARBA" id="ARBA00008518"/>
    </source>
</evidence>
<dbReference type="InterPro" id="IPR000315">
    <property type="entry name" value="Znf_B-box"/>
</dbReference>